<dbReference type="PROSITE" id="PS51900">
    <property type="entry name" value="CB"/>
    <property type="match status" value="1"/>
</dbReference>
<dbReference type="Gene3D" id="1.10.150.130">
    <property type="match status" value="1"/>
</dbReference>
<feature type="domain" description="Core-binding (CB)" evidence="8">
    <location>
        <begin position="90"/>
        <end position="161"/>
    </location>
</feature>
<keyword evidence="3 5" id="KW-0238">DNA-binding</keyword>
<keyword evidence="2" id="KW-0229">DNA integration</keyword>
<evidence type="ECO:0000256" key="5">
    <source>
        <dbReference type="PROSITE-ProRule" id="PRU01248"/>
    </source>
</evidence>
<dbReference type="PROSITE" id="PS51898">
    <property type="entry name" value="TYR_RECOMBINASE"/>
    <property type="match status" value="1"/>
</dbReference>
<dbReference type="Gene3D" id="1.10.443.10">
    <property type="entry name" value="Intergrase catalytic core"/>
    <property type="match status" value="1"/>
</dbReference>
<proteinExistence type="inferred from homology"/>
<feature type="region of interest" description="Disordered" evidence="6">
    <location>
        <begin position="1"/>
        <end position="25"/>
    </location>
</feature>
<keyword evidence="4" id="KW-0233">DNA recombination</keyword>
<keyword evidence="10" id="KW-1185">Reference proteome</keyword>
<evidence type="ECO:0000259" key="8">
    <source>
        <dbReference type="PROSITE" id="PS51900"/>
    </source>
</evidence>
<dbReference type="InterPro" id="IPR010998">
    <property type="entry name" value="Integrase_recombinase_N"/>
</dbReference>
<dbReference type="PANTHER" id="PTHR30349">
    <property type="entry name" value="PHAGE INTEGRASE-RELATED"/>
    <property type="match status" value="1"/>
</dbReference>
<sequence>MGRASGKGPKRLRGRPGGRLPRFTRGYIDDCGHPRHYTRIPGVKPVALPGLPWSTEFMDALDKALASRKAPEKVEIGASRTVLGTVNAAMVLYYTSAQWKSLAPGTRPGRKSSLERFRNQHGEKRLRMLAQPHLQAYINTLQPGPQRNMLQAVKHFLDYCVTVHLIPTNPATGVTRVKRKGGSFFAWGEEHYAKFCARHPVGTMARLALALYVNLGVRKSDVVRIGPRDVHDGVLTDFTPQKTSRSTGMKINVPLMQETRDIIAATPLTGTETYLVTSFGKPFTANGFGNKMREWCDEAGLPECSSHGLRKLCLTRLADYEGPDGRVLDVRDLQAISGHKDLRELQVYIENADRKRRAKRAIAQLEEAQKTRTR</sequence>
<dbReference type="InterPro" id="IPR044068">
    <property type="entry name" value="CB"/>
</dbReference>
<dbReference type="EMBL" id="JBGBZJ010000003">
    <property type="protein sequence ID" value="MEY9454806.1"/>
    <property type="molecule type" value="Genomic_DNA"/>
</dbReference>
<reference evidence="9 10" key="1">
    <citation type="submission" date="2024-07" db="EMBL/GenBank/DDBJ databases">
        <title>Genomic Encyclopedia of Type Strains, Phase V (KMG-V): Genome sequencing to study the core and pangenomes of soil and plant-associated prokaryotes.</title>
        <authorList>
            <person name="Whitman W."/>
        </authorList>
    </citation>
    <scope>NUCLEOTIDE SEQUENCE [LARGE SCALE GENOMIC DNA]</scope>
    <source>
        <strain evidence="9 10">USDA 152</strain>
    </source>
</reference>
<feature type="domain" description="Tyr recombinase" evidence="7">
    <location>
        <begin position="177"/>
        <end position="362"/>
    </location>
</feature>
<dbReference type="InterPro" id="IPR011010">
    <property type="entry name" value="DNA_brk_join_enz"/>
</dbReference>
<dbReference type="Pfam" id="PF00589">
    <property type="entry name" value="Phage_integrase"/>
    <property type="match status" value="1"/>
</dbReference>
<evidence type="ECO:0000313" key="10">
    <source>
        <dbReference type="Proteomes" id="UP001565369"/>
    </source>
</evidence>
<evidence type="ECO:0000256" key="2">
    <source>
        <dbReference type="ARBA" id="ARBA00022908"/>
    </source>
</evidence>
<accession>A0ABV4FT75</accession>
<organism evidence="9 10">
    <name type="scientific">Bradyrhizobium ottawaense</name>
    <dbReference type="NCBI Taxonomy" id="931866"/>
    <lineage>
        <taxon>Bacteria</taxon>
        <taxon>Pseudomonadati</taxon>
        <taxon>Pseudomonadota</taxon>
        <taxon>Alphaproteobacteria</taxon>
        <taxon>Hyphomicrobiales</taxon>
        <taxon>Nitrobacteraceae</taxon>
        <taxon>Bradyrhizobium</taxon>
    </lineage>
</organism>
<protein>
    <submittedName>
        <fullName evidence="9">Integrase</fullName>
    </submittedName>
</protein>
<evidence type="ECO:0000256" key="6">
    <source>
        <dbReference type="SAM" id="MobiDB-lite"/>
    </source>
</evidence>
<gene>
    <name evidence="9" type="ORF">ABIG07_003754</name>
</gene>
<dbReference type="InterPro" id="IPR013762">
    <property type="entry name" value="Integrase-like_cat_sf"/>
</dbReference>
<dbReference type="PANTHER" id="PTHR30349:SF41">
    <property type="entry name" value="INTEGRASE_RECOMBINASE PROTEIN MJ0367-RELATED"/>
    <property type="match status" value="1"/>
</dbReference>
<evidence type="ECO:0000259" key="7">
    <source>
        <dbReference type="PROSITE" id="PS51898"/>
    </source>
</evidence>
<dbReference type="InterPro" id="IPR050090">
    <property type="entry name" value="Tyrosine_recombinase_XerCD"/>
</dbReference>
<evidence type="ECO:0000256" key="3">
    <source>
        <dbReference type="ARBA" id="ARBA00023125"/>
    </source>
</evidence>
<evidence type="ECO:0000256" key="4">
    <source>
        <dbReference type="ARBA" id="ARBA00023172"/>
    </source>
</evidence>
<dbReference type="InterPro" id="IPR002104">
    <property type="entry name" value="Integrase_catalytic"/>
</dbReference>
<comment type="similarity">
    <text evidence="1">Belongs to the 'phage' integrase family.</text>
</comment>
<comment type="caution">
    <text evidence="9">The sequence shown here is derived from an EMBL/GenBank/DDBJ whole genome shotgun (WGS) entry which is preliminary data.</text>
</comment>
<evidence type="ECO:0000313" key="9">
    <source>
        <dbReference type="EMBL" id="MEY9454806.1"/>
    </source>
</evidence>
<dbReference type="Proteomes" id="UP001565369">
    <property type="component" value="Unassembled WGS sequence"/>
</dbReference>
<evidence type="ECO:0000256" key="1">
    <source>
        <dbReference type="ARBA" id="ARBA00008857"/>
    </source>
</evidence>
<name>A0ABV4FT75_9BRAD</name>
<dbReference type="SUPFAM" id="SSF56349">
    <property type="entry name" value="DNA breaking-rejoining enzymes"/>
    <property type="match status" value="1"/>
</dbReference>